<feature type="transmembrane region" description="Helical" evidence="6">
    <location>
        <begin position="161"/>
        <end position="180"/>
    </location>
</feature>
<evidence type="ECO:0000256" key="6">
    <source>
        <dbReference type="SAM" id="Phobius"/>
    </source>
</evidence>
<keyword evidence="8" id="KW-1185">Reference proteome</keyword>
<evidence type="ECO:0000256" key="1">
    <source>
        <dbReference type="ARBA" id="ARBA00004651"/>
    </source>
</evidence>
<dbReference type="PANTHER" id="PTHR33545">
    <property type="entry name" value="UPF0750 MEMBRANE PROTEIN YITT-RELATED"/>
    <property type="match status" value="1"/>
</dbReference>
<comment type="caution">
    <text evidence="7">The sequence shown here is derived from an EMBL/GenBank/DDBJ whole genome shotgun (WGS) entry which is preliminary data.</text>
</comment>
<feature type="transmembrane region" description="Helical" evidence="6">
    <location>
        <begin position="186"/>
        <end position="204"/>
    </location>
</feature>
<keyword evidence="5 6" id="KW-0472">Membrane</keyword>
<accession>A0ABV7CDC7</accession>
<evidence type="ECO:0000256" key="2">
    <source>
        <dbReference type="ARBA" id="ARBA00022475"/>
    </source>
</evidence>
<organism evidence="7 8">
    <name type="scientific">Vibrio zhugei</name>
    <dbReference type="NCBI Taxonomy" id="2479546"/>
    <lineage>
        <taxon>Bacteria</taxon>
        <taxon>Pseudomonadati</taxon>
        <taxon>Pseudomonadota</taxon>
        <taxon>Gammaproteobacteria</taxon>
        <taxon>Vibrionales</taxon>
        <taxon>Vibrionaceae</taxon>
        <taxon>Vibrio</taxon>
    </lineage>
</organism>
<dbReference type="EMBL" id="JBHRSE010000092">
    <property type="protein sequence ID" value="MFC3024848.1"/>
    <property type="molecule type" value="Genomic_DNA"/>
</dbReference>
<feature type="transmembrane region" description="Helical" evidence="6">
    <location>
        <begin position="122"/>
        <end position="140"/>
    </location>
</feature>
<feature type="transmembrane region" description="Helical" evidence="6">
    <location>
        <begin position="65"/>
        <end position="85"/>
    </location>
</feature>
<sequence length="213" mass="23667">MSDIINAEQSSVAAARSLIHHRWFEDVIAILIGSNLVAFGILFLNQTGMITGGTAGLSLFLHYTFGMKFGTIFFLINLPFYYLAIRRMGWEFTIKTFAAIALVSLLSNIQPYFIHIDHLQPVYAALFGGCLFGTGFIVLFRHQASLGGFNILALFIQSRTGIRAGWLLMACDVVIMLVSLSVINTYALILSIICALILNLIIALNHRQDRYTV</sequence>
<name>A0ABV7CDC7_9VIBR</name>
<dbReference type="InterPro" id="IPR003740">
    <property type="entry name" value="YitT"/>
</dbReference>
<gene>
    <name evidence="7" type="ORF">ACFODT_13590</name>
</gene>
<comment type="subcellular location">
    <subcellularLocation>
        <location evidence="1">Cell membrane</location>
        <topology evidence="1">Multi-pass membrane protein</topology>
    </subcellularLocation>
</comment>
<dbReference type="Pfam" id="PF02588">
    <property type="entry name" value="YitT_membrane"/>
    <property type="match status" value="1"/>
</dbReference>
<keyword evidence="2" id="KW-1003">Cell membrane</keyword>
<dbReference type="InterPro" id="IPR051461">
    <property type="entry name" value="UPF0750_membrane"/>
</dbReference>
<dbReference type="PANTHER" id="PTHR33545:SF5">
    <property type="entry name" value="UPF0750 MEMBRANE PROTEIN YITT"/>
    <property type="match status" value="1"/>
</dbReference>
<reference evidence="8" key="1">
    <citation type="journal article" date="2019" name="Int. J. Syst. Evol. Microbiol.">
        <title>The Global Catalogue of Microorganisms (GCM) 10K type strain sequencing project: providing services to taxonomists for standard genome sequencing and annotation.</title>
        <authorList>
            <consortium name="The Broad Institute Genomics Platform"/>
            <consortium name="The Broad Institute Genome Sequencing Center for Infectious Disease"/>
            <person name="Wu L."/>
            <person name="Ma J."/>
        </authorList>
    </citation>
    <scope>NUCLEOTIDE SEQUENCE [LARGE SCALE GENOMIC DNA]</scope>
    <source>
        <strain evidence="8">KCTC 62784</strain>
    </source>
</reference>
<feature type="transmembrane region" description="Helical" evidence="6">
    <location>
        <begin position="97"/>
        <end position="116"/>
    </location>
</feature>
<proteinExistence type="predicted"/>
<evidence type="ECO:0000313" key="8">
    <source>
        <dbReference type="Proteomes" id="UP001595384"/>
    </source>
</evidence>
<evidence type="ECO:0000256" key="4">
    <source>
        <dbReference type="ARBA" id="ARBA00022989"/>
    </source>
</evidence>
<keyword evidence="4 6" id="KW-1133">Transmembrane helix</keyword>
<evidence type="ECO:0000256" key="3">
    <source>
        <dbReference type="ARBA" id="ARBA00022692"/>
    </source>
</evidence>
<protein>
    <submittedName>
        <fullName evidence="7">YitT family protein</fullName>
    </submittedName>
</protein>
<dbReference type="RefSeq" id="WP_123015872.1">
    <property type="nucleotide sequence ID" value="NZ_AP024911.1"/>
</dbReference>
<feature type="transmembrane region" description="Helical" evidence="6">
    <location>
        <begin position="27"/>
        <end position="45"/>
    </location>
</feature>
<evidence type="ECO:0000256" key="5">
    <source>
        <dbReference type="ARBA" id="ARBA00023136"/>
    </source>
</evidence>
<evidence type="ECO:0000313" key="7">
    <source>
        <dbReference type="EMBL" id="MFC3024848.1"/>
    </source>
</evidence>
<dbReference type="Proteomes" id="UP001595384">
    <property type="component" value="Unassembled WGS sequence"/>
</dbReference>
<keyword evidence="3 6" id="KW-0812">Transmembrane</keyword>